<evidence type="ECO:0000313" key="2">
    <source>
        <dbReference type="Proteomes" id="UP000002287"/>
    </source>
</evidence>
<dbReference type="Proteomes" id="UP000002287">
    <property type="component" value="Plasmid pBVIE01"/>
</dbReference>
<geneLocation type="plasmid" evidence="1 2">
    <name>pBVIE01</name>
</geneLocation>
<organism evidence="1 2">
    <name type="scientific">Burkholderia vietnamiensis (strain G4 / LMG 22486)</name>
    <name type="common">Burkholderia cepacia (strain R1808)</name>
    <dbReference type="NCBI Taxonomy" id="269482"/>
    <lineage>
        <taxon>Bacteria</taxon>
        <taxon>Pseudomonadati</taxon>
        <taxon>Pseudomonadota</taxon>
        <taxon>Betaproteobacteria</taxon>
        <taxon>Burkholderiales</taxon>
        <taxon>Burkholderiaceae</taxon>
        <taxon>Burkholderia</taxon>
        <taxon>Burkholderia cepacia complex</taxon>
    </lineage>
</organism>
<proteinExistence type="predicted"/>
<gene>
    <name evidence="1" type="ordered locus">Bcep1808_6994</name>
</gene>
<dbReference type="EMBL" id="CP000617">
    <property type="protein sequence ID" value="ABO59880.1"/>
    <property type="molecule type" value="Genomic_DNA"/>
</dbReference>
<dbReference type="AlphaFoldDB" id="A4JUC7"/>
<reference evidence="1 2" key="1">
    <citation type="submission" date="2007-03" db="EMBL/GenBank/DDBJ databases">
        <title>Complete sequence of plasmid pBVIE01 of Burkholderia vietnamiensis G4.</title>
        <authorList>
            <consortium name="US DOE Joint Genome Institute"/>
            <person name="Copeland A."/>
            <person name="Lucas S."/>
            <person name="Lapidus A."/>
            <person name="Barry K."/>
            <person name="Detter J.C."/>
            <person name="Glavina del Rio T."/>
            <person name="Hammon N."/>
            <person name="Israni S."/>
            <person name="Dalin E."/>
            <person name="Tice H."/>
            <person name="Pitluck S."/>
            <person name="Chain P."/>
            <person name="Malfatti S."/>
            <person name="Shin M."/>
            <person name="Vergez L."/>
            <person name="Schmutz J."/>
            <person name="Larimer F."/>
            <person name="Land M."/>
            <person name="Hauser L."/>
            <person name="Kyrpides N."/>
            <person name="Tiedje J."/>
            <person name="Richardson P."/>
        </authorList>
    </citation>
    <scope>NUCLEOTIDE SEQUENCE [LARGE SCALE GENOMIC DNA]</scope>
    <source>
        <strain evidence="2">G4 / LMG 22486</strain>
        <plasmid evidence="1 2">pBVIE01</plasmid>
    </source>
</reference>
<accession>A4JUC7</accession>
<dbReference type="KEGG" id="bvi:Bcep1808_6994"/>
<sequence>MRFKSVMMFFDKLYSQSDWLNLSLAGRVTGSYEDWRTAKMHECAPGEGEIFPICYEERDGGLGFRVRKAGEFIAEEWRSGALHATFATGDFHDTLLWIADSLPGHNQWRTDVMLEKLIGTAWHHGIASGGDAQAKDLEQHLRTMWSLLSREQKEDFLTSRRVAETFLGADGAVALATGDASLTGSGLVAGAWYVSNRGTFVRPVSASDGFVTTVGIFEDSAMTIELERFNTEFRRAAEVAR</sequence>
<evidence type="ECO:0000313" key="1">
    <source>
        <dbReference type="EMBL" id="ABO59880.1"/>
    </source>
</evidence>
<dbReference type="HOGENOM" id="CLU_1150160_0_0_4"/>
<protein>
    <submittedName>
        <fullName evidence="1">Uncharacterized protein</fullName>
    </submittedName>
</protein>
<keyword evidence="1" id="KW-0614">Plasmid</keyword>
<name>A4JUC7_BURVG</name>